<dbReference type="PANTHER" id="PTHR43941">
    <property type="entry name" value="STRUCTURAL MAINTENANCE OF CHROMOSOMES PROTEIN 2"/>
    <property type="match status" value="1"/>
</dbReference>
<comment type="caution">
    <text evidence="3">The sequence shown here is derived from an EMBL/GenBank/DDBJ whole genome shotgun (WGS) entry which is preliminary data.</text>
</comment>
<dbReference type="InterPro" id="IPR010090">
    <property type="entry name" value="Phage_tape_meas"/>
</dbReference>
<evidence type="ECO:0000313" key="4">
    <source>
        <dbReference type="Proteomes" id="UP000215694"/>
    </source>
</evidence>
<sequence>MSQEVINNLVVELGLDSKEFESGLKNVNKSTKLLEQNFNGAKKALNVVEKDFDSLSKVISSGEGAIQAYSKKIDALGDAYKEQEGKLKTFVNRQKELPDIISKAEMKLKELESTLGKSSDEYKKQENNLKTLKQEYAGMDNTLSKTVNSMRSLQNQIQQTETKMATAENEVKQFRNELEQLDNVDNSNLSSMFDGIDIGDFAGEIDGLSGGLDLLSLGAKGAGLALAGIFVGAVIDGAKDYDRLLTDLKITMGLTEEKAGDLQKKIMSFADGGYNIESIADAVQLLSQRFNMTDGEMEKVSQGMSVLNKYGYETNDMVRFITMAYDNWGMSATDAIGMIIRGQQQGMDIAGDMMDTFIEYTPIFGQMGVDGQDAFNLINSAMLATGMDSDKVADMMKELTLTITDGSKASAEALDSVGIDVDDLTSRIDSGKITMSDAFKEVSTAILGVEDETARATALQDIFKGTVEYGNQSVLESWVDVKDGALDTKGAIDEVTTAYEGSYEASQQDFSNSWNELKQTIGSGVLPILTTVMDTFNLLFTSVGLGVSSVVLNVQTMANQLKAFFQEIQIGILETFVDNPIAEKLFPGMEERLATAKTQHEETINYIQENERKLAENAKASDELYKSSKEQTFNDTKNIADQKTKETANVIDTNTKDGANKAKSNMDTMKNDVESSLSGLGNIALTETGEIPKATQQNLNTSSQIIKQFGSDAYNGVKTSFSKLEQSAKQSMTNLYNGVSTSMSKTKTNVMQDATTMYNQSKKSFTALEQSAKSSFSSLYNGCSNSMEQLKNSVLADWNTMKNTISKGITGKVTVTRTNITQNKTEKASLGLMENVNSSMATLARDTQAIDFYGSTYKATPTASKATKNVEKMNDSLLKETQQQNKLLTELLGAIMAERTTVIENNITLDGKQIARGTARYMETEINTMNNRKARLGGAF</sequence>
<dbReference type="SUPFAM" id="SSF58100">
    <property type="entry name" value="Bacterial hemolysins"/>
    <property type="match status" value="1"/>
</dbReference>
<evidence type="ECO:0000259" key="2">
    <source>
        <dbReference type="Pfam" id="PF10145"/>
    </source>
</evidence>
<dbReference type="Proteomes" id="UP000215694">
    <property type="component" value="Unassembled WGS sequence"/>
</dbReference>
<dbReference type="Gene3D" id="1.20.5.170">
    <property type="match status" value="1"/>
</dbReference>
<name>A0A371JAM5_9FIRM</name>
<gene>
    <name evidence="3" type="ORF">CHL78_000915</name>
</gene>
<dbReference type="RefSeq" id="WP_094368476.1">
    <property type="nucleotide sequence ID" value="NZ_NOJY02000001.1"/>
</dbReference>
<dbReference type="AlphaFoldDB" id="A0A371JAM5"/>
<feature type="coiled-coil region" evidence="1">
    <location>
        <begin position="101"/>
        <end position="184"/>
    </location>
</feature>
<dbReference type="Pfam" id="PF10145">
    <property type="entry name" value="PhageMin_Tail"/>
    <property type="match status" value="1"/>
</dbReference>
<protein>
    <recommendedName>
        <fullName evidence="2">Phage tail tape measure protein domain-containing protein</fullName>
    </recommendedName>
</protein>
<evidence type="ECO:0000256" key="1">
    <source>
        <dbReference type="SAM" id="Coils"/>
    </source>
</evidence>
<dbReference type="OrthoDB" id="1677957at2"/>
<feature type="domain" description="Phage tail tape measure protein" evidence="2">
    <location>
        <begin position="273"/>
        <end position="463"/>
    </location>
</feature>
<reference evidence="3 4" key="1">
    <citation type="journal article" date="2017" name="Genome Announc.">
        <title>Draft Genome Sequence of Romboutsia weinsteinii sp. nov. Strain CCRI-19649(T) Isolated from Surface Water.</title>
        <authorList>
            <person name="Maheux A.F."/>
            <person name="Boudreau D.K."/>
            <person name="Berube E."/>
            <person name="Boissinot M."/>
            <person name="Cantin P."/>
            <person name="Raymond F."/>
            <person name="Corbeil J."/>
            <person name="Omar R.F."/>
            <person name="Bergeron M.G."/>
        </authorList>
    </citation>
    <scope>NUCLEOTIDE SEQUENCE [LARGE SCALE GENOMIC DNA]</scope>
    <source>
        <strain evidence="3 4">CCRI-19649</strain>
    </source>
</reference>
<evidence type="ECO:0000313" key="3">
    <source>
        <dbReference type="EMBL" id="RDY29763.1"/>
    </source>
</evidence>
<proteinExistence type="predicted"/>
<accession>A0A371JAM5</accession>
<organism evidence="3 4">
    <name type="scientific">Romboutsia weinsteinii</name>
    <dbReference type="NCBI Taxonomy" id="2020949"/>
    <lineage>
        <taxon>Bacteria</taxon>
        <taxon>Bacillati</taxon>
        <taxon>Bacillota</taxon>
        <taxon>Clostridia</taxon>
        <taxon>Peptostreptococcales</taxon>
        <taxon>Peptostreptococcaceae</taxon>
        <taxon>Romboutsia</taxon>
    </lineage>
</organism>
<keyword evidence="4" id="KW-1185">Reference proteome</keyword>
<dbReference type="EMBL" id="NOJY02000001">
    <property type="protein sequence ID" value="RDY29763.1"/>
    <property type="molecule type" value="Genomic_DNA"/>
</dbReference>
<keyword evidence="1" id="KW-0175">Coiled coil</keyword>
<dbReference type="SUPFAM" id="SSF57997">
    <property type="entry name" value="Tropomyosin"/>
    <property type="match status" value="1"/>
</dbReference>